<dbReference type="EMBL" id="JADGJW010001108">
    <property type="protein sequence ID" value="KAJ3206668.1"/>
    <property type="molecule type" value="Genomic_DNA"/>
</dbReference>
<evidence type="ECO:0000256" key="2">
    <source>
        <dbReference type="ARBA" id="ARBA00009780"/>
    </source>
</evidence>
<dbReference type="InterPro" id="IPR008901">
    <property type="entry name" value="ACER"/>
</dbReference>
<organism evidence="10 11">
    <name type="scientific">Clydaea vesicula</name>
    <dbReference type="NCBI Taxonomy" id="447962"/>
    <lineage>
        <taxon>Eukaryota</taxon>
        <taxon>Fungi</taxon>
        <taxon>Fungi incertae sedis</taxon>
        <taxon>Chytridiomycota</taxon>
        <taxon>Chytridiomycota incertae sedis</taxon>
        <taxon>Chytridiomycetes</taxon>
        <taxon>Lobulomycetales</taxon>
        <taxon>Lobulomycetaceae</taxon>
        <taxon>Clydaea</taxon>
    </lineage>
</organism>
<keyword evidence="7" id="KW-0106">Calcium</keyword>
<evidence type="ECO:0000256" key="9">
    <source>
        <dbReference type="SAM" id="Phobius"/>
    </source>
</evidence>
<dbReference type="GO" id="GO:0046872">
    <property type="term" value="F:metal ion binding"/>
    <property type="evidence" value="ECO:0007669"/>
    <property type="project" value="UniProtKB-KW"/>
</dbReference>
<feature type="transmembrane region" description="Helical" evidence="9">
    <location>
        <begin position="94"/>
        <end position="122"/>
    </location>
</feature>
<keyword evidence="11" id="KW-1185">Reference proteome</keyword>
<evidence type="ECO:0000256" key="7">
    <source>
        <dbReference type="PIRSR" id="PIRSR608901-1"/>
    </source>
</evidence>
<dbReference type="GO" id="GO:0005789">
    <property type="term" value="C:endoplasmic reticulum membrane"/>
    <property type="evidence" value="ECO:0007669"/>
    <property type="project" value="TreeGrafter"/>
</dbReference>
<feature type="binding site" evidence="7">
    <location>
        <position position="30"/>
    </location>
    <ligand>
        <name>Ca(2+)</name>
        <dbReference type="ChEBI" id="CHEBI:29108"/>
    </ligand>
</feature>
<keyword evidence="8" id="KW-0862">Zinc</keyword>
<dbReference type="PANTHER" id="PTHR46187">
    <property type="entry name" value="ALKALINE CERAMIDASE 3"/>
    <property type="match status" value="1"/>
</dbReference>
<protein>
    <submittedName>
        <fullName evidence="10">Alkaline ceramidase 3</fullName>
    </submittedName>
</protein>
<comment type="cofactor">
    <cofactor evidence="8">
        <name>Zn(2+)</name>
        <dbReference type="ChEBI" id="CHEBI:29105"/>
    </cofactor>
</comment>
<accession>A0AAD5TXV8</accession>
<reference evidence="10" key="1">
    <citation type="submission" date="2020-05" db="EMBL/GenBank/DDBJ databases">
        <title>Phylogenomic resolution of chytrid fungi.</title>
        <authorList>
            <person name="Stajich J.E."/>
            <person name="Amses K."/>
            <person name="Simmons R."/>
            <person name="Seto K."/>
            <person name="Myers J."/>
            <person name="Bonds A."/>
            <person name="Quandt C.A."/>
            <person name="Barry K."/>
            <person name="Liu P."/>
            <person name="Grigoriev I."/>
            <person name="Longcore J.E."/>
            <person name="James T.Y."/>
        </authorList>
    </citation>
    <scope>NUCLEOTIDE SEQUENCE</scope>
    <source>
        <strain evidence="10">JEL0476</strain>
    </source>
</reference>
<comment type="subcellular location">
    <subcellularLocation>
        <location evidence="1">Membrane</location>
        <topology evidence="1">Multi-pass membrane protein</topology>
    </subcellularLocation>
</comment>
<dbReference type="GO" id="GO:0016811">
    <property type="term" value="F:hydrolase activity, acting on carbon-nitrogen (but not peptide) bonds, in linear amides"/>
    <property type="evidence" value="ECO:0007669"/>
    <property type="project" value="InterPro"/>
</dbReference>
<feature type="transmembrane region" description="Helical" evidence="9">
    <location>
        <begin position="202"/>
        <end position="223"/>
    </location>
</feature>
<evidence type="ECO:0000313" key="11">
    <source>
        <dbReference type="Proteomes" id="UP001211065"/>
    </source>
</evidence>
<feature type="transmembrane region" description="Helical" evidence="9">
    <location>
        <begin position="61"/>
        <end position="82"/>
    </location>
</feature>
<comment type="similarity">
    <text evidence="2">Belongs to the alkaline ceramidase family.</text>
</comment>
<comment type="caution">
    <text evidence="10">The sequence shown here is derived from an EMBL/GenBank/DDBJ whole genome shotgun (WGS) entry which is preliminary data.</text>
</comment>
<keyword evidence="4" id="KW-0378">Hydrolase</keyword>
<feature type="binding site" evidence="7">
    <location>
        <position position="21"/>
    </location>
    <ligand>
        <name>Ca(2+)</name>
        <dbReference type="ChEBI" id="CHEBI:29108"/>
    </ligand>
</feature>
<feature type="binding site" evidence="7">
    <location>
        <position position="17"/>
    </location>
    <ligand>
        <name>Ca(2+)</name>
        <dbReference type="ChEBI" id="CHEBI:29108"/>
    </ligand>
</feature>
<evidence type="ECO:0000256" key="8">
    <source>
        <dbReference type="PIRSR" id="PIRSR608901-2"/>
    </source>
</evidence>
<dbReference type="Pfam" id="PF05875">
    <property type="entry name" value="Ceramidase"/>
    <property type="match status" value="1"/>
</dbReference>
<proteinExistence type="inferred from homology"/>
<dbReference type="GO" id="GO:0046513">
    <property type="term" value="P:ceramide biosynthetic process"/>
    <property type="evidence" value="ECO:0007669"/>
    <property type="project" value="TreeGrafter"/>
</dbReference>
<keyword evidence="7" id="KW-0479">Metal-binding</keyword>
<dbReference type="Proteomes" id="UP001211065">
    <property type="component" value="Unassembled WGS sequence"/>
</dbReference>
<feature type="binding site" evidence="8">
    <location>
        <position position="201"/>
    </location>
    <ligand>
        <name>Zn(2+)</name>
        <dbReference type="ChEBI" id="CHEBI:29105"/>
        <note>catalytic</note>
    </ligand>
</feature>
<sequence length="260" mass="29386">MNSTTQYHGPVTSSVDWCEENYEVTPYIAEFFNSVSSLAMMIISFYGIYKHRNLDILTKRFFFLYLAIVVVGIGSVLFHGTLLREFQALDEVPMIYAALTFDFILLGLFIYAVVTTLAVTILTGNAQFRTFHISYGIAQEINIVLFIRLYWITKNDGVKKMFKVALVTFVSAVAAWLTDLLLCEYVNGSENSILPVNFQLHAVWHCGISSAVYFFSLAALLAASEKIGKPATIRYHFGIIPYVSNDTNLKNNTLKTFKEE</sequence>
<evidence type="ECO:0000256" key="3">
    <source>
        <dbReference type="ARBA" id="ARBA00022692"/>
    </source>
</evidence>
<feature type="binding site" evidence="7">
    <location>
        <position position="16"/>
    </location>
    <ligand>
        <name>Ca(2+)</name>
        <dbReference type="ChEBI" id="CHEBI:29108"/>
    </ligand>
</feature>
<keyword evidence="3 9" id="KW-0812">Transmembrane</keyword>
<name>A0AAD5TXV8_9FUNG</name>
<dbReference type="GO" id="GO:0046514">
    <property type="term" value="P:ceramide catabolic process"/>
    <property type="evidence" value="ECO:0007669"/>
    <property type="project" value="TreeGrafter"/>
</dbReference>
<evidence type="ECO:0000256" key="4">
    <source>
        <dbReference type="ARBA" id="ARBA00022801"/>
    </source>
</evidence>
<evidence type="ECO:0000256" key="1">
    <source>
        <dbReference type="ARBA" id="ARBA00004141"/>
    </source>
</evidence>
<feature type="binding site" evidence="7">
    <location>
        <position position="19"/>
    </location>
    <ligand>
        <name>Ca(2+)</name>
        <dbReference type="ChEBI" id="CHEBI:29108"/>
    </ligand>
</feature>
<evidence type="ECO:0000256" key="6">
    <source>
        <dbReference type="ARBA" id="ARBA00023136"/>
    </source>
</evidence>
<gene>
    <name evidence="10" type="primary">ACER3</name>
    <name evidence="10" type="ORF">HK099_000477</name>
</gene>
<keyword evidence="6 9" id="KW-0472">Membrane</keyword>
<evidence type="ECO:0000313" key="10">
    <source>
        <dbReference type="EMBL" id="KAJ3206668.1"/>
    </source>
</evidence>
<dbReference type="PANTHER" id="PTHR46187:SF3">
    <property type="entry name" value="ALKALINE CERAMIDASE 3"/>
    <property type="match status" value="1"/>
</dbReference>
<feature type="transmembrane region" description="Helical" evidence="9">
    <location>
        <begin position="164"/>
        <end position="182"/>
    </location>
</feature>
<keyword evidence="5 9" id="KW-1133">Transmembrane helix</keyword>
<feature type="binding site" evidence="8">
    <location>
        <position position="79"/>
    </location>
    <ligand>
        <name>Zn(2+)</name>
        <dbReference type="ChEBI" id="CHEBI:29105"/>
        <note>catalytic</note>
    </ligand>
</feature>
<feature type="binding site" evidence="8">
    <location>
        <position position="205"/>
    </location>
    <ligand>
        <name>Zn(2+)</name>
        <dbReference type="ChEBI" id="CHEBI:29105"/>
        <note>catalytic</note>
    </ligand>
</feature>
<evidence type="ECO:0000256" key="5">
    <source>
        <dbReference type="ARBA" id="ARBA00022989"/>
    </source>
</evidence>
<feature type="transmembrane region" description="Helical" evidence="9">
    <location>
        <begin position="31"/>
        <end position="49"/>
    </location>
</feature>
<dbReference type="AlphaFoldDB" id="A0AAD5TXV8"/>